<gene>
    <name evidence="1" type="ORF">A3C26_01785</name>
</gene>
<evidence type="ECO:0008006" key="3">
    <source>
        <dbReference type="Google" id="ProtNLM"/>
    </source>
</evidence>
<dbReference type="GO" id="GO:0003824">
    <property type="term" value="F:catalytic activity"/>
    <property type="evidence" value="ECO:0007669"/>
    <property type="project" value="InterPro"/>
</dbReference>
<protein>
    <recommendedName>
        <fullName evidence="3">PEP-utilising enzyme C-terminal domain-containing protein</fullName>
    </recommendedName>
</protein>
<dbReference type="Gene3D" id="3.20.20.60">
    <property type="entry name" value="Phosphoenolpyruvate-binding domains"/>
    <property type="match status" value="1"/>
</dbReference>
<comment type="caution">
    <text evidence="1">The sequence shown here is derived from an EMBL/GenBank/DDBJ whole genome shotgun (WGS) entry which is preliminary data.</text>
</comment>
<proteinExistence type="predicted"/>
<dbReference type="SUPFAM" id="SSF51621">
    <property type="entry name" value="Phosphoenolpyruvate/pyruvate domain"/>
    <property type="match status" value="1"/>
</dbReference>
<dbReference type="Proteomes" id="UP000177042">
    <property type="component" value="Unassembled WGS sequence"/>
</dbReference>
<dbReference type="AlphaFoldDB" id="A0A1F5JAL3"/>
<evidence type="ECO:0000313" key="1">
    <source>
        <dbReference type="EMBL" id="OGE25675.1"/>
    </source>
</evidence>
<reference evidence="1 2" key="1">
    <citation type="journal article" date="2016" name="Nat. Commun.">
        <title>Thousands of microbial genomes shed light on interconnected biogeochemical processes in an aquifer system.</title>
        <authorList>
            <person name="Anantharaman K."/>
            <person name="Brown C.T."/>
            <person name="Hug L.A."/>
            <person name="Sharon I."/>
            <person name="Castelle C.J."/>
            <person name="Probst A.J."/>
            <person name="Thomas B.C."/>
            <person name="Singh A."/>
            <person name="Wilkins M.J."/>
            <person name="Karaoz U."/>
            <person name="Brodie E.L."/>
            <person name="Williams K.H."/>
            <person name="Hubbard S.S."/>
            <person name="Banfield J.F."/>
        </authorList>
    </citation>
    <scope>NUCLEOTIDE SEQUENCE [LARGE SCALE GENOMIC DNA]</scope>
</reference>
<accession>A0A1F5JAL3</accession>
<evidence type="ECO:0000313" key="2">
    <source>
        <dbReference type="Proteomes" id="UP000177042"/>
    </source>
</evidence>
<name>A0A1F5JAL3_9BACT</name>
<organism evidence="1 2">
    <name type="scientific">Candidatus Daviesbacteria bacterium RIFCSPHIGHO2_02_FULL_39_12</name>
    <dbReference type="NCBI Taxonomy" id="1797770"/>
    <lineage>
        <taxon>Bacteria</taxon>
        <taxon>Candidatus Daviesiibacteriota</taxon>
    </lineage>
</organism>
<dbReference type="EMBL" id="MFCX01000022">
    <property type="protein sequence ID" value="OGE25675.1"/>
    <property type="molecule type" value="Genomic_DNA"/>
</dbReference>
<dbReference type="InterPro" id="IPR040442">
    <property type="entry name" value="Pyrv_kinase-like_dom_sf"/>
</dbReference>
<sequence>MIEALPIKLLTDTDAPIFGNLNVALGKLARVGLPVASSIVVTPPHLKLKTILEHYDFGSKEVFEQSLTLVKKEINSIPVPQILEKETKKHKNFLLNGEVYKGTKSLWQALLQNWIEEIKRRIWHGGFYPGVTEDLNPQVVTFTRKLKSFGKAFFDPLQDDVVIKVDSHSLHPMDQKQILEIVNLANKKLFIPKEYEWILDNGIKLSRVLPYTPVSSTFLIPEVSTYDTPGVGKAGVGKGMPEVRSVVKVFLDLSTGFTIEKNVDGVYIDSGKICNLEKPQDSFENLVFKLVESAISFPMQPVLFKLADIAENQGKIRGALRLLHQKSLLDPLIDALDFARHKKNLLNVHIVVPFVRSLNEFLQLKRNLAVKKLSRKRSMQLWLEICVPENIINLEQYLLVGLDGVVINLDELIAHLNGFDVKEENLAFYKYQVDGLIKFLEDGVKLLHKSKIRFLATGSIVLNTEVLHFLIDKGVYGVVIERYEVHSVYGLLNQVEKRIILRRSS</sequence>
<dbReference type="InterPro" id="IPR015813">
    <property type="entry name" value="Pyrv/PenolPyrv_kinase-like_dom"/>
</dbReference>